<dbReference type="InterPro" id="IPR023319">
    <property type="entry name" value="Tex-like_HTH_dom_sf"/>
</dbReference>
<keyword evidence="3" id="KW-1185">Reference proteome</keyword>
<evidence type="ECO:0000313" key="3">
    <source>
        <dbReference type="Proteomes" id="UP000005408"/>
    </source>
</evidence>
<dbReference type="FunFam" id="3.30.420.140:FF:000001">
    <property type="entry name" value="RNA-binding transcriptional accessory protein"/>
    <property type="match status" value="1"/>
</dbReference>
<dbReference type="InterPro" id="IPR018974">
    <property type="entry name" value="Tex-like_N"/>
</dbReference>
<dbReference type="GO" id="GO:0006412">
    <property type="term" value="P:translation"/>
    <property type="evidence" value="ECO:0007669"/>
    <property type="project" value="TreeGrafter"/>
</dbReference>
<dbReference type="InterPro" id="IPR050437">
    <property type="entry name" value="Ribos_protein_bS1-like"/>
</dbReference>
<dbReference type="Gene3D" id="1.10.3500.10">
    <property type="entry name" value="Tex N-terminal region-like"/>
    <property type="match status" value="1"/>
</dbReference>
<dbReference type="InterPro" id="IPR032639">
    <property type="entry name" value="Tex_YqgF"/>
</dbReference>
<feature type="domain" description="S1 motif" evidence="1">
    <location>
        <begin position="724"/>
        <end position="786"/>
    </location>
</feature>
<dbReference type="SUPFAM" id="SSF158832">
    <property type="entry name" value="Tex N-terminal region-like"/>
    <property type="match status" value="1"/>
</dbReference>
<dbReference type="Pfam" id="PF17674">
    <property type="entry name" value="HHH_9"/>
    <property type="match status" value="1"/>
</dbReference>
<dbReference type="Gene3D" id="1.10.10.650">
    <property type="entry name" value="RuvA domain 2-like"/>
    <property type="match status" value="1"/>
</dbReference>
<dbReference type="Pfam" id="PF16921">
    <property type="entry name" value="Tex_YqgF"/>
    <property type="match status" value="1"/>
</dbReference>
<dbReference type="InterPro" id="IPR012340">
    <property type="entry name" value="NA-bd_OB-fold"/>
</dbReference>
<dbReference type="PROSITE" id="PS50126">
    <property type="entry name" value="S1"/>
    <property type="match status" value="1"/>
</dbReference>
<dbReference type="Pfam" id="PF00575">
    <property type="entry name" value="S1"/>
    <property type="match status" value="1"/>
</dbReference>
<dbReference type="SUPFAM" id="SSF53098">
    <property type="entry name" value="Ribonuclease H-like"/>
    <property type="match status" value="1"/>
</dbReference>
<dbReference type="SMART" id="SM00316">
    <property type="entry name" value="S1"/>
    <property type="match status" value="1"/>
</dbReference>
<dbReference type="Pfam" id="PF09371">
    <property type="entry name" value="Tex_N"/>
    <property type="match status" value="1"/>
</dbReference>
<dbReference type="OrthoDB" id="995477at2759"/>
<dbReference type="Pfam" id="PF22706">
    <property type="entry name" value="Tex_central_region"/>
    <property type="match status" value="1"/>
</dbReference>
<dbReference type="GO" id="GO:0003735">
    <property type="term" value="F:structural constituent of ribosome"/>
    <property type="evidence" value="ECO:0007669"/>
    <property type="project" value="TreeGrafter"/>
</dbReference>
<dbReference type="GO" id="GO:0003729">
    <property type="term" value="F:mRNA binding"/>
    <property type="evidence" value="ECO:0007669"/>
    <property type="project" value="TreeGrafter"/>
</dbReference>
<dbReference type="GO" id="GO:0006139">
    <property type="term" value="P:nucleobase-containing compound metabolic process"/>
    <property type="evidence" value="ECO:0007669"/>
    <property type="project" value="InterPro"/>
</dbReference>
<sequence length="789" mass="88547">MSDFTPSWVLEELIGERTQLKQWAVKNVVQMLHDGATIPFIARYRKEQTGGMEVDKLREIKNQAEELKVVQQKIFTVLTGLQKQNKLNTQIQRSIRQAESLTEVEDLYAPYKPGHKGTLAERARALNLEPVAMACIQNSGNVNLNKHIKLGVKGLSSEKEVQTGIQHIIADLIHRDDSVIKVVKDLCKTNGILIECSKFVTSKKLSAKTLEKAQKAQQSSYKFENYFEFKGSSRTIRPHQVLAINRGEEQKILTVKYTIPESIRQKFNYTAEKKYLRFECKGSVRGLMLRAIDDCWSRLVQPQIIRQIRSELTKSAQKSSIDVFSSNLRNLLLSAPVKGHSILGIDPGFRNGCKCAVISQTGQVLYTDVVYLHFAPEMKKKLQETVKKFRCKYIALGNGTACRETEKVLTDVVKNSSAKYCIVKEDGASIYSCSDLAKAELPDLDLTLRGAVSIARRLLDPLAELVKIEPKHIGVGQYQHDIPESQLKVALDSVVEECVSFVGVDLNTGSEALLRRVAGLNLTKAKSVVERREKKGPFTNRNQLKLIKGFGEKSFQQCAGFLRVNHSNFVVDVTEDMPESPSLAIGDQETILVSDDEQPSKGKKRKIKTVGGSKAVKRRCTSSDADPLDETWIHPESYDISYKLMDHIGIKPSELGRDSAIERVKAYKKNHSVQELNQDIQVGEPTIQLILDAFLQPCGYDIREKEMQPLFKEGIRDIASLREGTRLTGKVTNVTHFGAFVDIGVGRDGLIHNSNMKRTDLQLGHRVEVKVIKMDKAGNRIGLNLEHKL</sequence>
<dbReference type="Gene3D" id="2.40.50.140">
    <property type="entry name" value="Nucleic acid-binding proteins"/>
    <property type="match status" value="1"/>
</dbReference>
<proteinExistence type="predicted"/>
<dbReference type="EnsemblMetazoa" id="G11899.1">
    <property type="protein sequence ID" value="G11899.1:cds"/>
    <property type="gene ID" value="G11899"/>
</dbReference>
<dbReference type="InterPro" id="IPR010994">
    <property type="entry name" value="RuvA_2-like"/>
</dbReference>
<dbReference type="SMART" id="SM00732">
    <property type="entry name" value="YqgFc"/>
    <property type="match status" value="1"/>
</dbReference>
<dbReference type="PANTHER" id="PTHR10724">
    <property type="entry name" value="30S RIBOSOMAL PROTEIN S1"/>
    <property type="match status" value="1"/>
</dbReference>
<dbReference type="Proteomes" id="UP000005408">
    <property type="component" value="Unassembled WGS sequence"/>
</dbReference>
<organism evidence="2 3">
    <name type="scientific">Magallana gigas</name>
    <name type="common">Pacific oyster</name>
    <name type="synonym">Crassostrea gigas</name>
    <dbReference type="NCBI Taxonomy" id="29159"/>
    <lineage>
        <taxon>Eukaryota</taxon>
        <taxon>Metazoa</taxon>
        <taxon>Spiralia</taxon>
        <taxon>Lophotrochozoa</taxon>
        <taxon>Mollusca</taxon>
        <taxon>Bivalvia</taxon>
        <taxon>Autobranchia</taxon>
        <taxon>Pteriomorphia</taxon>
        <taxon>Ostreida</taxon>
        <taxon>Ostreoidea</taxon>
        <taxon>Ostreidae</taxon>
        <taxon>Magallana</taxon>
    </lineage>
</organism>
<dbReference type="FunFam" id="1.10.10.650:FF:000001">
    <property type="entry name" value="S1 RNA-binding domain 1"/>
    <property type="match status" value="1"/>
</dbReference>
<protein>
    <recommendedName>
        <fullName evidence="1">S1 motif domain-containing protein</fullName>
    </recommendedName>
</protein>
<dbReference type="InterPro" id="IPR003029">
    <property type="entry name" value="S1_domain"/>
</dbReference>
<dbReference type="Pfam" id="PF12836">
    <property type="entry name" value="HHH_3"/>
    <property type="match status" value="1"/>
</dbReference>
<dbReference type="InterPro" id="IPR037027">
    <property type="entry name" value="YqgF/RNaseH-like_dom_sf"/>
</dbReference>
<dbReference type="SUPFAM" id="SSF47781">
    <property type="entry name" value="RuvA domain 2-like"/>
    <property type="match status" value="2"/>
</dbReference>
<dbReference type="AlphaFoldDB" id="A0A8W8I042"/>
<dbReference type="PANTHER" id="PTHR10724:SF10">
    <property type="entry name" value="S1 RNA-BINDING DOMAIN-CONTAINING PROTEIN 1"/>
    <property type="match status" value="1"/>
</dbReference>
<dbReference type="InterPro" id="IPR006641">
    <property type="entry name" value="YqgF/RNaseH-like_dom"/>
</dbReference>
<dbReference type="InterPro" id="IPR012337">
    <property type="entry name" value="RNaseH-like_sf"/>
</dbReference>
<name>A0A8W8I042_MAGGI</name>
<dbReference type="InterPro" id="IPR023323">
    <property type="entry name" value="Tex-like_dom_sf"/>
</dbReference>
<dbReference type="InterPro" id="IPR055179">
    <property type="entry name" value="Tex-like_central_region"/>
</dbReference>
<dbReference type="OMA" id="RWAWRTR"/>
<dbReference type="SUPFAM" id="SSF50249">
    <property type="entry name" value="Nucleic acid-binding proteins"/>
    <property type="match status" value="1"/>
</dbReference>
<dbReference type="InterPro" id="IPR041692">
    <property type="entry name" value="HHH_9"/>
</dbReference>
<reference evidence="2" key="1">
    <citation type="submission" date="2022-08" db="UniProtKB">
        <authorList>
            <consortium name="EnsemblMetazoa"/>
        </authorList>
    </citation>
    <scope>IDENTIFICATION</scope>
    <source>
        <strain evidence="2">05x7-T-G4-1.051#20</strain>
    </source>
</reference>
<evidence type="ECO:0000313" key="2">
    <source>
        <dbReference type="EnsemblMetazoa" id="G11899.1:cds"/>
    </source>
</evidence>
<dbReference type="Gene3D" id="1.10.150.310">
    <property type="entry name" value="Tex RuvX-like domain-like"/>
    <property type="match status" value="2"/>
</dbReference>
<accession>A0A8W8I042</accession>
<dbReference type="Gene3D" id="3.30.420.140">
    <property type="entry name" value="YqgF/RNase H-like domain"/>
    <property type="match status" value="1"/>
</dbReference>
<evidence type="ECO:0000259" key="1">
    <source>
        <dbReference type="PROSITE" id="PS50126"/>
    </source>
</evidence>